<dbReference type="Gene3D" id="3.30.2310.20">
    <property type="entry name" value="RelE-like"/>
    <property type="match status" value="1"/>
</dbReference>
<gene>
    <name evidence="1" type="ORF">JIN84_21925</name>
</gene>
<reference evidence="1" key="1">
    <citation type="submission" date="2021-01" db="EMBL/GenBank/DDBJ databases">
        <title>Modified the classification status of verrucomicrobia.</title>
        <authorList>
            <person name="Feng X."/>
        </authorList>
    </citation>
    <scope>NUCLEOTIDE SEQUENCE</scope>
    <source>
        <strain evidence="1">JCM 18052</strain>
    </source>
</reference>
<dbReference type="InterPro" id="IPR035093">
    <property type="entry name" value="RelE/ParE_toxin_dom_sf"/>
</dbReference>
<protein>
    <submittedName>
        <fullName evidence="1">Type II toxin-antitoxin system RelE/ParE family toxin</fullName>
    </submittedName>
</protein>
<organism evidence="1 2">
    <name type="scientific">Luteolibacter yonseiensis</name>
    <dbReference type="NCBI Taxonomy" id="1144680"/>
    <lineage>
        <taxon>Bacteria</taxon>
        <taxon>Pseudomonadati</taxon>
        <taxon>Verrucomicrobiota</taxon>
        <taxon>Verrucomicrobiia</taxon>
        <taxon>Verrucomicrobiales</taxon>
        <taxon>Verrucomicrobiaceae</taxon>
        <taxon>Luteolibacter</taxon>
    </lineage>
</organism>
<dbReference type="RefSeq" id="WP_200353243.1">
    <property type="nucleotide sequence ID" value="NZ_BAABHZ010000002.1"/>
</dbReference>
<comment type="caution">
    <text evidence="1">The sequence shown here is derived from an EMBL/GenBank/DDBJ whole genome shotgun (WGS) entry which is preliminary data.</text>
</comment>
<name>A0A934RA41_9BACT</name>
<keyword evidence="2" id="KW-1185">Reference proteome</keyword>
<evidence type="ECO:0000313" key="1">
    <source>
        <dbReference type="EMBL" id="MBK1818295.1"/>
    </source>
</evidence>
<dbReference type="AlphaFoldDB" id="A0A934RA41"/>
<dbReference type="Proteomes" id="UP000600139">
    <property type="component" value="Unassembled WGS sequence"/>
</dbReference>
<dbReference type="EMBL" id="JAENIK010000013">
    <property type="protein sequence ID" value="MBK1818295.1"/>
    <property type="molecule type" value="Genomic_DNA"/>
</dbReference>
<evidence type="ECO:0000313" key="2">
    <source>
        <dbReference type="Proteomes" id="UP000600139"/>
    </source>
</evidence>
<accession>A0A934RA41</accession>
<proteinExistence type="predicted"/>
<sequence length="97" mass="11665">MRTLAYHPKVPSEVREILAYYEGISAKLADEFWAELGEALKYAQQHPMRHHFDQSGRRRSNLKMFPYHFLFRVFDESVRITAVRHHHQNPKYGVRRL</sequence>